<dbReference type="EC" id="5.3.1.23" evidence="2"/>
<feature type="binding site" evidence="2">
    <location>
        <position position="205"/>
    </location>
    <ligand>
        <name>substrate</name>
    </ligand>
</feature>
<dbReference type="PANTHER" id="PTHR43475:SF1">
    <property type="entry name" value="METHYLTHIORIBOSE-1-PHOSPHATE ISOMERASE"/>
    <property type="match status" value="1"/>
</dbReference>
<dbReference type="InterPro" id="IPR000649">
    <property type="entry name" value="IF-2B-related"/>
</dbReference>
<proteinExistence type="inferred from homology"/>
<name>A0A6C2UCT1_PONDE</name>
<keyword evidence="2" id="KW-0486">Methionine biosynthesis</keyword>
<feature type="binding site" evidence="2">
    <location>
        <position position="102"/>
    </location>
    <ligand>
        <name>substrate</name>
    </ligand>
</feature>
<keyword evidence="4" id="KW-1185">Reference proteome</keyword>
<protein>
    <recommendedName>
        <fullName evidence="2">Methylthioribose-1-phosphate isomerase</fullName>
        <shortName evidence="2">M1Pi</shortName>
        <shortName evidence="2">MTR-1-P isomerase</shortName>
        <ecNumber evidence="2">5.3.1.23</ecNumber>
    </recommendedName>
    <alternativeName>
        <fullName evidence="2">S-methyl-5-thioribose-1-phosphate isomerase</fullName>
    </alternativeName>
</protein>
<feature type="binding site" evidence="2">
    <location>
        <begin position="62"/>
        <end position="64"/>
    </location>
    <ligand>
        <name>substrate</name>
    </ligand>
</feature>
<dbReference type="InterPro" id="IPR005251">
    <property type="entry name" value="IF-M1Pi"/>
</dbReference>
<dbReference type="RefSeq" id="WP_136082539.1">
    <property type="nucleotide sequence ID" value="NZ_CAAHFG010000004.1"/>
</dbReference>
<comment type="pathway">
    <text evidence="2">Amino-acid biosynthesis; L-methionine biosynthesis via salvage pathway; L-methionine from S-methyl-5-thio-alpha-D-ribose 1-phosphate: step 1/6.</text>
</comment>
<organism evidence="3 4">
    <name type="scientific">Pontiella desulfatans</name>
    <dbReference type="NCBI Taxonomy" id="2750659"/>
    <lineage>
        <taxon>Bacteria</taxon>
        <taxon>Pseudomonadati</taxon>
        <taxon>Kiritimatiellota</taxon>
        <taxon>Kiritimatiellia</taxon>
        <taxon>Kiritimatiellales</taxon>
        <taxon>Pontiellaceae</taxon>
        <taxon>Pontiella</taxon>
    </lineage>
</organism>
<evidence type="ECO:0000256" key="2">
    <source>
        <dbReference type="HAMAP-Rule" id="MF_01678"/>
    </source>
</evidence>
<dbReference type="NCBIfam" id="NF004326">
    <property type="entry name" value="PRK05720.1"/>
    <property type="match status" value="1"/>
</dbReference>
<sequence length="341" mass="36411">MLETVRWITAEGNVLAGFEEGVPLLPGKLRIIDQTRLPQELVYLELDDVDEIVAAIRRLSVRGAPAIGCAAALGLAACAQHLEEKELLEKAQEIADQLAASRPTAVNLFWALERCLSHLTRCDKATAEELVREGLAILEEDIQMCRAIGSHGAPLIKEGMGVLTHCNAGALATGDFGTALSPMYVAHTAGRKFTVYSDETRPLNQGSRLTAWELQRAGIDVVTICDNMAAQVMKEGRIDLIIVGSDRIAANGDAANKIGTYGLAVLAKHHGIPFYVAAPTSTIDSSLATGDLIPIEIRDPAEVGAAEGVRVYNPAFDVTPNELISGIITEGGLHRPPYGFA</sequence>
<evidence type="ECO:0000313" key="3">
    <source>
        <dbReference type="EMBL" id="VGO17036.1"/>
    </source>
</evidence>
<dbReference type="Gene3D" id="3.40.50.10470">
    <property type="entry name" value="Translation initiation factor eif-2b, domain 2"/>
    <property type="match status" value="1"/>
</dbReference>
<accession>A0A6C2UCT1</accession>
<dbReference type="EMBL" id="CAAHFG010000004">
    <property type="protein sequence ID" value="VGO17036.1"/>
    <property type="molecule type" value="Genomic_DNA"/>
</dbReference>
<dbReference type="Proteomes" id="UP000366872">
    <property type="component" value="Unassembled WGS sequence"/>
</dbReference>
<dbReference type="Pfam" id="PF01008">
    <property type="entry name" value="IF-2B"/>
    <property type="match status" value="1"/>
</dbReference>
<gene>
    <name evidence="2 3" type="primary">mtnA</name>
    <name evidence="3" type="ORF">PDESU_05630</name>
</gene>
<evidence type="ECO:0000256" key="1">
    <source>
        <dbReference type="ARBA" id="ARBA00023235"/>
    </source>
</evidence>
<dbReference type="InterPro" id="IPR011559">
    <property type="entry name" value="Initiation_fac_2B_a/b/d"/>
</dbReference>
<comment type="function">
    <text evidence="2">Catalyzes the interconversion of methylthioribose-1-phosphate (MTR-1-P) into methylthioribulose-1-phosphate (MTRu-1-P).</text>
</comment>
<dbReference type="PANTHER" id="PTHR43475">
    <property type="entry name" value="METHYLTHIORIBOSE-1-PHOSPHATE ISOMERASE"/>
    <property type="match status" value="1"/>
</dbReference>
<dbReference type="GO" id="GO:0019509">
    <property type="term" value="P:L-methionine salvage from methylthioadenosine"/>
    <property type="evidence" value="ECO:0007669"/>
    <property type="project" value="UniProtKB-UniRule"/>
</dbReference>
<feature type="active site" description="Proton donor" evidence="2">
    <location>
        <position position="246"/>
    </location>
</feature>
<reference evidence="3 4" key="1">
    <citation type="submission" date="2019-04" db="EMBL/GenBank/DDBJ databases">
        <authorList>
            <person name="Van Vliet M D."/>
        </authorList>
    </citation>
    <scope>NUCLEOTIDE SEQUENCE [LARGE SCALE GENOMIC DNA]</scope>
    <source>
        <strain evidence="3 4">F1</strain>
    </source>
</reference>
<feature type="binding site" evidence="2">
    <location>
        <begin position="256"/>
        <end position="257"/>
    </location>
    <ligand>
        <name>substrate</name>
    </ligand>
</feature>
<dbReference type="SUPFAM" id="SSF100950">
    <property type="entry name" value="NagB/RpiA/CoA transferase-like"/>
    <property type="match status" value="1"/>
</dbReference>
<comment type="similarity">
    <text evidence="2">Belongs to the EIF-2B alpha/beta/delta subunits family. MtnA subfamily.</text>
</comment>
<dbReference type="InterPro" id="IPR037171">
    <property type="entry name" value="NagB/RpiA_transferase-like"/>
</dbReference>
<dbReference type="InterPro" id="IPR042529">
    <property type="entry name" value="IF_2B-like_C"/>
</dbReference>
<dbReference type="FunFam" id="1.20.120.420:FF:000003">
    <property type="entry name" value="Methylthioribose-1-phosphate isomerase"/>
    <property type="match status" value="1"/>
</dbReference>
<dbReference type="GO" id="GO:0046523">
    <property type="term" value="F:S-methyl-5-thioribose-1-phosphate isomerase activity"/>
    <property type="evidence" value="ECO:0007669"/>
    <property type="project" value="UniProtKB-UniRule"/>
</dbReference>
<comment type="catalytic activity">
    <reaction evidence="2">
        <text>5-(methylsulfanyl)-alpha-D-ribose 1-phosphate = 5-(methylsulfanyl)-D-ribulose 1-phosphate</text>
        <dbReference type="Rhea" id="RHEA:19989"/>
        <dbReference type="ChEBI" id="CHEBI:58533"/>
        <dbReference type="ChEBI" id="CHEBI:58548"/>
        <dbReference type="EC" id="5.3.1.23"/>
    </reaction>
</comment>
<dbReference type="HAMAP" id="MF_01678">
    <property type="entry name" value="Salvage_MtnA"/>
    <property type="match status" value="1"/>
</dbReference>
<dbReference type="Gene3D" id="1.20.120.420">
    <property type="entry name" value="translation initiation factor eif-2b, domain 1"/>
    <property type="match status" value="1"/>
</dbReference>
<dbReference type="NCBIfam" id="TIGR00524">
    <property type="entry name" value="eIF-2B_rel"/>
    <property type="match status" value="1"/>
</dbReference>
<dbReference type="NCBIfam" id="TIGR00512">
    <property type="entry name" value="salvage_mtnA"/>
    <property type="match status" value="1"/>
</dbReference>
<dbReference type="FunFam" id="3.40.50.10470:FF:000006">
    <property type="entry name" value="Methylthioribose-1-phosphate isomerase"/>
    <property type="match status" value="1"/>
</dbReference>
<feature type="site" description="Transition state stabilizer" evidence="2">
    <location>
        <position position="166"/>
    </location>
</feature>
<evidence type="ECO:0000313" key="4">
    <source>
        <dbReference type="Proteomes" id="UP000366872"/>
    </source>
</evidence>
<dbReference type="AlphaFoldDB" id="A0A6C2UCT1"/>
<dbReference type="InterPro" id="IPR027363">
    <property type="entry name" value="M1Pi_N"/>
</dbReference>
<keyword evidence="2" id="KW-0028">Amino-acid biosynthesis</keyword>
<dbReference type="UniPathway" id="UPA00904">
    <property type="reaction ID" value="UER00874"/>
</dbReference>
<keyword evidence="1 2" id="KW-0413">Isomerase</keyword>